<evidence type="ECO:0000256" key="4">
    <source>
        <dbReference type="ARBA" id="ARBA00023136"/>
    </source>
</evidence>
<dbReference type="Pfam" id="PF04932">
    <property type="entry name" value="Wzy_C"/>
    <property type="match status" value="1"/>
</dbReference>
<keyword evidence="4 5" id="KW-0472">Membrane</keyword>
<dbReference type="GO" id="GO:0016020">
    <property type="term" value="C:membrane"/>
    <property type="evidence" value="ECO:0007669"/>
    <property type="project" value="UniProtKB-SubCell"/>
</dbReference>
<feature type="domain" description="O-antigen ligase-related" evidence="6">
    <location>
        <begin position="234"/>
        <end position="385"/>
    </location>
</feature>
<feature type="transmembrane region" description="Helical" evidence="5">
    <location>
        <begin position="227"/>
        <end position="244"/>
    </location>
</feature>
<evidence type="ECO:0000313" key="8">
    <source>
        <dbReference type="Proteomes" id="UP000244189"/>
    </source>
</evidence>
<evidence type="ECO:0000259" key="6">
    <source>
        <dbReference type="Pfam" id="PF04932"/>
    </source>
</evidence>
<accession>A0A2T5GG40</accession>
<sequence>MLGIKAGAWRSSAHFYLVAALIVATALLGGSSRPDAGALLLLRPVVVALLGGVLLIAGGADRAIARAPGIFLALFAATIAVQLIPLPPQIWLALPGHGLFAPSFDLAGPAAGWRPISLYPDLTLNALIALLPALVVILGYVRLNPAQRLSLLPWLVAIAAISAMLGLVQILGGGNSPAYLYRPTSQGLPVGLFANRNHQAVFLALALAPLSVWGLRGSGKVALPIRVALVVGGLLLFMPVIILTGSRSGLIMAFGVLLLLPWILRVSLKRRLGNTRSQIVTYAALAVVLLVVAVIGYMVSSDQATSISRLLDTNELRAEKRILAAPVMIQMLKDFFPVGLGYGAFEPVFRAYEPDALLTPTYFNRAHNDLLELAMSGGLFTIAVMLVFAGWFMHRCIVLVRSNERGLPAIYARMSAVVILGLILASITDYPVRTPLITAVFTLACMWLENGYRSSPKLLEGEG</sequence>
<evidence type="ECO:0000256" key="2">
    <source>
        <dbReference type="ARBA" id="ARBA00022692"/>
    </source>
</evidence>
<feature type="transmembrane region" description="Helical" evidence="5">
    <location>
        <begin position="373"/>
        <end position="394"/>
    </location>
</feature>
<feature type="transmembrane region" description="Helical" evidence="5">
    <location>
        <begin position="280"/>
        <end position="299"/>
    </location>
</feature>
<reference evidence="7 8" key="1">
    <citation type="submission" date="2018-04" db="EMBL/GenBank/DDBJ databases">
        <title>Genomic Encyclopedia of Type Strains, Phase III (KMG-III): the genomes of soil and plant-associated and newly described type strains.</title>
        <authorList>
            <person name="Whitman W."/>
        </authorList>
    </citation>
    <scope>NUCLEOTIDE SEQUENCE [LARGE SCALE GENOMIC DNA]</scope>
    <source>
        <strain evidence="7 8">MA101b</strain>
    </source>
</reference>
<evidence type="ECO:0000313" key="7">
    <source>
        <dbReference type="EMBL" id="PTQ58290.1"/>
    </source>
</evidence>
<dbReference type="GO" id="GO:0016874">
    <property type="term" value="F:ligase activity"/>
    <property type="evidence" value="ECO:0007669"/>
    <property type="project" value="UniProtKB-KW"/>
</dbReference>
<dbReference type="EMBL" id="QAOG01000009">
    <property type="protein sequence ID" value="PTQ58290.1"/>
    <property type="molecule type" value="Genomic_DNA"/>
</dbReference>
<proteinExistence type="predicted"/>
<dbReference type="InterPro" id="IPR007016">
    <property type="entry name" value="O-antigen_ligase-rel_domated"/>
</dbReference>
<dbReference type="PANTHER" id="PTHR37422">
    <property type="entry name" value="TEICHURONIC ACID BIOSYNTHESIS PROTEIN TUAE"/>
    <property type="match status" value="1"/>
</dbReference>
<keyword evidence="7" id="KW-0436">Ligase</keyword>
<evidence type="ECO:0000256" key="3">
    <source>
        <dbReference type="ARBA" id="ARBA00022989"/>
    </source>
</evidence>
<keyword evidence="8" id="KW-1185">Reference proteome</keyword>
<feature type="transmembrane region" description="Helical" evidence="5">
    <location>
        <begin position="198"/>
        <end position="215"/>
    </location>
</feature>
<feature type="transmembrane region" description="Helical" evidence="5">
    <location>
        <begin position="250"/>
        <end position="268"/>
    </location>
</feature>
<feature type="transmembrane region" description="Helical" evidence="5">
    <location>
        <begin position="36"/>
        <end position="57"/>
    </location>
</feature>
<evidence type="ECO:0000256" key="1">
    <source>
        <dbReference type="ARBA" id="ARBA00004141"/>
    </source>
</evidence>
<keyword evidence="3 5" id="KW-1133">Transmembrane helix</keyword>
<protein>
    <submittedName>
        <fullName evidence="7">O-antigen ligase-like membrane protein</fullName>
    </submittedName>
</protein>
<dbReference type="InterPro" id="IPR051533">
    <property type="entry name" value="WaaL-like"/>
</dbReference>
<dbReference type="PANTHER" id="PTHR37422:SF23">
    <property type="entry name" value="TEICHURONIC ACID BIOSYNTHESIS PROTEIN TUAE"/>
    <property type="match status" value="1"/>
</dbReference>
<feature type="transmembrane region" description="Helical" evidence="5">
    <location>
        <begin position="152"/>
        <end position="172"/>
    </location>
</feature>
<feature type="transmembrane region" description="Helical" evidence="5">
    <location>
        <begin position="12"/>
        <end position="30"/>
    </location>
</feature>
<dbReference type="AlphaFoldDB" id="A0A2T5GG40"/>
<feature type="transmembrane region" description="Helical" evidence="5">
    <location>
        <begin position="122"/>
        <end position="140"/>
    </location>
</feature>
<dbReference type="RefSeq" id="WP_107959943.1">
    <property type="nucleotide sequence ID" value="NZ_QAOG01000009.1"/>
</dbReference>
<organism evidence="7 8">
    <name type="scientific">Sphingomonas aurantiaca</name>
    <dbReference type="NCBI Taxonomy" id="185949"/>
    <lineage>
        <taxon>Bacteria</taxon>
        <taxon>Pseudomonadati</taxon>
        <taxon>Pseudomonadota</taxon>
        <taxon>Alphaproteobacteria</taxon>
        <taxon>Sphingomonadales</taxon>
        <taxon>Sphingomonadaceae</taxon>
        <taxon>Sphingomonas</taxon>
    </lineage>
</organism>
<feature type="transmembrane region" description="Helical" evidence="5">
    <location>
        <begin position="406"/>
        <end position="424"/>
    </location>
</feature>
<name>A0A2T5GG40_9SPHN</name>
<gene>
    <name evidence="7" type="ORF">C8J26_3890</name>
</gene>
<comment type="subcellular location">
    <subcellularLocation>
        <location evidence="1">Membrane</location>
        <topology evidence="1">Multi-pass membrane protein</topology>
    </subcellularLocation>
</comment>
<comment type="caution">
    <text evidence="7">The sequence shown here is derived from an EMBL/GenBank/DDBJ whole genome shotgun (WGS) entry which is preliminary data.</text>
</comment>
<evidence type="ECO:0000256" key="5">
    <source>
        <dbReference type="SAM" id="Phobius"/>
    </source>
</evidence>
<feature type="transmembrane region" description="Helical" evidence="5">
    <location>
        <begin position="69"/>
        <end position="86"/>
    </location>
</feature>
<dbReference type="Proteomes" id="UP000244189">
    <property type="component" value="Unassembled WGS sequence"/>
</dbReference>
<keyword evidence="2 5" id="KW-0812">Transmembrane</keyword>